<evidence type="ECO:0000259" key="3">
    <source>
        <dbReference type="PROSITE" id="PS50977"/>
    </source>
</evidence>
<dbReference type="PRINTS" id="PR00455">
    <property type="entry name" value="HTHTETR"/>
</dbReference>
<dbReference type="PROSITE" id="PS50977">
    <property type="entry name" value="HTH_TETR_2"/>
    <property type="match status" value="1"/>
</dbReference>
<evidence type="ECO:0000256" key="1">
    <source>
        <dbReference type="ARBA" id="ARBA00023125"/>
    </source>
</evidence>
<dbReference type="InterPro" id="IPR009057">
    <property type="entry name" value="Homeodomain-like_sf"/>
</dbReference>
<dbReference type="InterPro" id="IPR001647">
    <property type="entry name" value="HTH_TetR"/>
</dbReference>
<sequence>MRKNEIKREQSINALVDTALKLFSQNGYEATSIRMIAKEAEVSLGLMYNYFKSKEELLLEIFRRGSEDIHMSFEEGLANSEANVSEVAQHINQTVRLLKEKKLFWKLLHGIRMQTTVVHALKTQIEEQAKLIETKIKQNLSTAGFPHPELEAKLLFASIDGMASHYLLLDNYPIDDVASLLIRKYDKQ</sequence>
<feature type="domain" description="HTH tetR-type" evidence="3">
    <location>
        <begin position="9"/>
        <end position="69"/>
    </location>
</feature>
<dbReference type="Gene3D" id="1.10.357.10">
    <property type="entry name" value="Tetracycline Repressor, domain 2"/>
    <property type="match status" value="1"/>
</dbReference>
<dbReference type="PROSITE" id="PS01081">
    <property type="entry name" value="HTH_TETR_1"/>
    <property type="match status" value="1"/>
</dbReference>
<protein>
    <submittedName>
        <fullName evidence="4">TetR/AcrR family transcriptional regulator</fullName>
    </submittedName>
</protein>
<evidence type="ECO:0000256" key="2">
    <source>
        <dbReference type="PROSITE-ProRule" id="PRU00335"/>
    </source>
</evidence>
<evidence type="ECO:0000313" key="5">
    <source>
        <dbReference type="Proteomes" id="UP001597544"/>
    </source>
</evidence>
<reference evidence="5" key="1">
    <citation type="journal article" date="2019" name="Int. J. Syst. Evol. Microbiol.">
        <title>The Global Catalogue of Microorganisms (GCM) 10K type strain sequencing project: providing services to taxonomists for standard genome sequencing and annotation.</title>
        <authorList>
            <consortium name="The Broad Institute Genomics Platform"/>
            <consortium name="The Broad Institute Genome Sequencing Center for Infectious Disease"/>
            <person name="Wu L."/>
            <person name="Ma J."/>
        </authorList>
    </citation>
    <scope>NUCLEOTIDE SEQUENCE [LARGE SCALE GENOMIC DNA]</scope>
    <source>
        <strain evidence="5">KCTC 42498</strain>
    </source>
</reference>
<dbReference type="Pfam" id="PF00440">
    <property type="entry name" value="TetR_N"/>
    <property type="match status" value="1"/>
</dbReference>
<keyword evidence="1 2" id="KW-0238">DNA-binding</keyword>
<dbReference type="InterPro" id="IPR023772">
    <property type="entry name" value="DNA-bd_HTH_TetR-type_CS"/>
</dbReference>
<dbReference type="PANTHER" id="PTHR43479">
    <property type="entry name" value="ACREF/ENVCD OPERON REPRESSOR-RELATED"/>
    <property type="match status" value="1"/>
</dbReference>
<dbReference type="EMBL" id="JBHULU010000037">
    <property type="protein sequence ID" value="MFD2516046.1"/>
    <property type="molecule type" value="Genomic_DNA"/>
</dbReference>
<feature type="DNA-binding region" description="H-T-H motif" evidence="2">
    <location>
        <begin position="32"/>
        <end position="51"/>
    </location>
</feature>
<name>A0ABW5IR30_9BACT</name>
<dbReference type="PANTHER" id="PTHR43479:SF11">
    <property type="entry name" value="ACREF_ENVCD OPERON REPRESSOR-RELATED"/>
    <property type="match status" value="1"/>
</dbReference>
<proteinExistence type="predicted"/>
<dbReference type="InterPro" id="IPR050624">
    <property type="entry name" value="HTH-type_Tx_Regulator"/>
</dbReference>
<evidence type="ECO:0000313" key="4">
    <source>
        <dbReference type="EMBL" id="MFD2516046.1"/>
    </source>
</evidence>
<keyword evidence="5" id="KW-1185">Reference proteome</keyword>
<dbReference type="Proteomes" id="UP001597544">
    <property type="component" value="Unassembled WGS sequence"/>
</dbReference>
<dbReference type="SUPFAM" id="SSF46689">
    <property type="entry name" value="Homeodomain-like"/>
    <property type="match status" value="1"/>
</dbReference>
<dbReference type="RefSeq" id="WP_377512080.1">
    <property type="nucleotide sequence ID" value="NZ_JBHULU010000037.1"/>
</dbReference>
<organism evidence="4 5">
    <name type="scientific">Pontibacter locisalis</name>
    <dbReference type="NCBI Taxonomy" id="1719035"/>
    <lineage>
        <taxon>Bacteria</taxon>
        <taxon>Pseudomonadati</taxon>
        <taxon>Bacteroidota</taxon>
        <taxon>Cytophagia</taxon>
        <taxon>Cytophagales</taxon>
        <taxon>Hymenobacteraceae</taxon>
        <taxon>Pontibacter</taxon>
    </lineage>
</organism>
<gene>
    <name evidence="4" type="ORF">ACFSRY_19390</name>
</gene>
<accession>A0ABW5IR30</accession>
<comment type="caution">
    <text evidence="4">The sequence shown here is derived from an EMBL/GenBank/DDBJ whole genome shotgun (WGS) entry which is preliminary data.</text>
</comment>